<dbReference type="EMBL" id="UFYW01000001">
    <property type="protein sequence ID" value="STD84370.1"/>
    <property type="molecule type" value="Genomic_DNA"/>
</dbReference>
<name>A0A376H425_ENTGA</name>
<keyword evidence="4" id="KW-0804">Transcription</keyword>
<evidence type="ECO:0000313" key="6">
    <source>
        <dbReference type="EMBL" id="STD84370.1"/>
    </source>
</evidence>
<proteinExistence type="inferred from homology"/>
<feature type="domain" description="HTH lysR-type" evidence="5">
    <location>
        <begin position="5"/>
        <end position="63"/>
    </location>
</feature>
<evidence type="ECO:0000256" key="2">
    <source>
        <dbReference type="ARBA" id="ARBA00023015"/>
    </source>
</evidence>
<organism evidence="6 7">
    <name type="scientific">Enterococcus gallinarum</name>
    <dbReference type="NCBI Taxonomy" id="1353"/>
    <lineage>
        <taxon>Bacteria</taxon>
        <taxon>Bacillati</taxon>
        <taxon>Bacillota</taxon>
        <taxon>Bacilli</taxon>
        <taxon>Lactobacillales</taxon>
        <taxon>Enterococcaceae</taxon>
        <taxon>Enterococcus</taxon>
    </lineage>
</organism>
<dbReference type="PANTHER" id="PTHR30126">
    <property type="entry name" value="HTH-TYPE TRANSCRIPTIONAL REGULATOR"/>
    <property type="match status" value="1"/>
</dbReference>
<dbReference type="Pfam" id="PF03466">
    <property type="entry name" value="LysR_substrate"/>
    <property type="match status" value="1"/>
</dbReference>
<dbReference type="InterPro" id="IPR036390">
    <property type="entry name" value="WH_DNA-bd_sf"/>
</dbReference>
<protein>
    <submittedName>
        <fullName evidence="6">LysR family transcriptional regulator</fullName>
    </submittedName>
</protein>
<dbReference type="Proteomes" id="UP000254807">
    <property type="component" value="Unassembled WGS sequence"/>
</dbReference>
<dbReference type="Gene3D" id="1.10.10.10">
    <property type="entry name" value="Winged helix-like DNA-binding domain superfamily/Winged helix DNA-binding domain"/>
    <property type="match status" value="1"/>
</dbReference>
<dbReference type="Pfam" id="PF00126">
    <property type="entry name" value="HTH_1"/>
    <property type="match status" value="1"/>
</dbReference>
<keyword evidence="2" id="KW-0805">Transcription regulation</keyword>
<evidence type="ECO:0000259" key="5">
    <source>
        <dbReference type="PROSITE" id="PS50931"/>
    </source>
</evidence>
<dbReference type="InterPro" id="IPR036388">
    <property type="entry name" value="WH-like_DNA-bd_sf"/>
</dbReference>
<evidence type="ECO:0000256" key="3">
    <source>
        <dbReference type="ARBA" id="ARBA00023125"/>
    </source>
</evidence>
<dbReference type="PANTHER" id="PTHR30126:SF64">
    <property type="entry name" value="HTH-TYPE TRANSCRIPTIONAL REGULATOR CITR"/>
    <property type="match status" value="1"/>
</dbReference>
<reference evidence="6 7" key="1">
    <citation type="submission" date="2018-06" db="EMBL/GenBank/DDBJ databases">
        <authorList>
            <consortium name="Pathogen Informatics"/>
            <person name="Doyle S."/>
        </authorList>
    </citation>
    <scope>NUCLEOTIDE SEQUENCE [LARGE SCALE GENOMIC DNA]</scope>
    <source>
        <strain evidence="6 7">NCTC12360</strain>
    </source>
</reference>
<keyword evidence="7" id="KW-1185">Reference proteome</keyword>
<evidence type="ECO:0000313" key="7">
    <source>
        <dbReference type="Proteomes" id="UP000254807"/>
    </source>
</evidence>
<evidence type="ECO:0000256" key="1">
    <source>
        <dbReference type="ARBA" id="ARBA00009437"/>
    </source>
</evidence>
<accession>A0A376H425</accession>
<dbReference type="PROSITE" id="PS50931">
    <property type="entry name" value="HTH_LYSR"/>
    <property type="match status" value="1"/>
</dbReference>
<gene>
    <name evidence="6" type="primary">cysL_2</name>
    <name evidence="6" type="ORF">NCTC12360_02907</name>
</gene>
<dbReference type="SUPFAM" id="SSF53850">
    <property type="entry name" value="Periplasmic binding protein-like II"/>
    <property type="match status" value="1"/>
</dbReference>
<dbReference type="Gene3D" id="3.40.190.290">
    <property type="match status" value="2"/>
</dbReference>
<keyword evidence="3" id="KW-0238">DNA-binding</keyword>
<dbReference type="AlphaFoldDB" id="A0A376H425"/>
<dbReference type="RefSeq" id="WP_060815408.1">
    <property type="nucleotide sequence ID" value="NZ_JBDKBR010000003.1"/>
</dbReference>
<dbReference type="InterPro" id="IPR005119">
    <property type="entry name" value="LysR_subst-bd"/>
</dbReference>
<sequence>MEVITLLEKLETFKIVYETQNFSKAAELLFVSQPTVSAHIKQLEEELSTQLFIRNGRMNISATPQAHLLYQRGLNLLDDWQHLYQEIQQGTQQLVPCRIGVSHTFAIYLLPDLLMRLYTRFPHIQFQVEMMNSAAVLHAVEQHELDLGIIEKPLSAATVERYPLMSDQLVLAGDPAVGPWLVREQSSGVYYYMKRYLEEQNIQTPILQIANNEMIVALLKKGFGCSIISARAAGDVPHEDLGERYRRQFYLVKRTRDSYKEFAACASFIRQWQEE</sequence>
<evidence type="ECO:0000256" key="4">
    <source>
        <dbReference type="ARBA" id="ARBA00023163"/>
    </source>
</evidence>
<dbReference type="PRINTS" id="PR00039">
    <property type="entry name" value="HTHLYSR"/>
</dbReference>
<dbReference type="OrthoDB" id="9785745at2"/>
<dbReference type="SUPFAM" id="SSF46785">
    <property type="entry name" value="Winged helix' DNA-binding domain"/>
    <property type="match status" value="1"/>
</dbReference>
<dbReference type="InterPro" id="IPR000847">
    <property type="entry name" value="LysR_HTH_N"/>
</dbReference>
<comment type="similarity">
    <text evidence="1">Belongs to the LysR transcriptional regulatory family.</text>
</comment>
<dbReference type="GO" id="GO:0000976">
    <property type="term" value="F:transcription cis-regulatory region binding"/>
    <property type="evidence" value="ECO:0007669"/>
    <property type="project" value="TreeGrafter"/>
</dbReference>
<dbReference type="GO" id="GO:0003700">
    <property type="term" value="F:DNA-binding transcription factor activity"/>
    <property type="evidence" value="ECO:0007669"/>
    <property type="project" value="InterPro"/>
</dbReference>